<feature type="domain" description="N-acetyltransferase" evidence="4">
    <location>
        <begin position="161"/>
        <end position="299"/>
    </location>
</feature>
<dbReference type="CDD" id="cd04301">
    <property type="entry name" value="NAT_SF"/>
    <property type="match status" value="1"/>
</dbReference>
<dbReference type="EMBL" id="JAEACQ010000192">
    <property type="protein sequence ID" value="MBL7628593.1"/>
    <property type="molecule type" value="Genomic_DNA"/>
</dbReference>
<dbReference type="Pfam" id="PF08445">
    <property type="entry name" value="FR47"/>
    <property type="match status" value="1"/>
</dbReference>
<protein>
    <submittedName>
        <fullName evidence="5">GNAT family N-acetyltransferase</fullName>
    </submittedName>
</protein>
<dbReference type="InterPro" id="IPR016181">
    <property type="entry name" value="Acyl_CoA_acyltransferase"/>
</dbReference>
<evidence type="ECO:0000256" key="2">
    <source>
        <dbReference type="ARBA" id="ARBA00023315"/>
    </source>
</evidence>
<dbReference type="PANTHER" id="PTHR43420:SF3">
    <property type="entry name" value="N-ACETYLTRANSFERASE DOMAIN-CONTAINING PROTEIN"/>
    <property type="match status" value="1"/>
</dbReference>
<evidence type="ECO:0000259" key="4">
    <source>
        <dbReference type="PROSITE" id="PS51186"/>
    </source>
</evidence>
<accession>A0A937RAG2</accession>
<dbReference type="PROSITE" id="PS51257">
    <property type="entry name" value="PROKAR_LIPOPROTEIN"/>
    <property type="match status" value="1"/>
</dbReference>
<keyword evidence="6" id="KW-1185">Reference proteome</keyword>
<name>A0A937RAG2_9ACTN</name>
<dbReference type="Gene3D" id="3.40.630.30">
    <property type="match status" value="1"/>
</dbReference>
<keyword evidence="1" id="KW-0808">Transferase</keyword>
<comment type="caution">
    <text evidence="5">The sequence shown here is derived from an EMBL/GenBank/DDBJ whole genome shotgun (WGS) entry which is preliminary data.</text>
</comment>
<dbReference type="GO" id="GO:0016747">
    <property type="term" value="F:acyltransferase activity, transferring groups other than amino-acyl groups"/>
    <property type="evidence" value="ECO:0007669"/>
    <property type="project" value="InterPro"/>
</dbReference>
<gene>
    <name evidence="5" type="ORF">I7412_15820</name>
</gene>
<dbReference type="InterPro" id="IPR000182">
    <property type="entry name" value="GNAT_dom"/>
</dbReference>
<reference evidence="5" key="1">
    <citation type="submission" date="2020-12" db="EMBL/GenBank/DDBJ databases">
        <title>Genomic characterization of non-nitrogen-fixing Frankia strains.</title>
        <authorList>
            <person name="Carlos-Shanley C."/>
            <person name="Guerra T."/>
            <person name="Hahn D."/>
        </authorList>
    </citation>
    <scope>NUCLEOTIDE SEQUENCE</scope>
    <source>
        <strain evidence="5">CN6</strain>
    </source>
</reference>
<dbReference type="SUPFAM" id="SSF55729">
    <property type="entry name" value="Acyl-CoA N-acyltransferases (Nat)"/>
    <property type="match status" value="1"/>
</dbReference>
<dbReference type="PROSITE" id="PS51186">
    <property type="entry name" value="GNAT"/>
    <property type="match status" value="1"/>
</dbReference>
<dbReference type="InterPro" id="IPR013653">
    <property type="entry name" value="GCN5-like_dom"/>
</dbReference>
<sequence length="315" mass="33563">MPRDRPRRPLARWCPPFASLVSCPWYRSVGGDAVTTETTRSARVEPVAVEPAAAVPVAGAGPRDDAALHNVIWSALTGPQARFAERVGRAVRYQADVAPFAAMLGGPGEWAWDDLARVLGPGGTGVLFFVDEAPPAGWRVLDRPGLVQMVATDAFADAREPEARVLGPADVPAVLDLIDRTRPGPYLERTIELGAYLGIFDGDALVAMAGERMRVPGLTEISAVCTDPAYQGRGLATRLMRAVAAGIRARGETPFLHAAATNTPAIRLYEHLGFVTTAVTVFQILQAPTVPVSRAPALPVGEDEDEPFVRRGECG</sequence>
<evidence type="ECO:0000256" key="3">
    <source>
        <dbReference type="SAM" id="MobiDB-lite"/>
    </source>
</evidence>
<evidence type="ECO:0000313" key="5">
    <source>
        <dbReference type="EMBL" id="MBL7628593.1"/>
    </source>
</evidence>
<organism evidence="5 6">
    <name type="scientific">Frankia nepalensis</name>
    <dbReference type="NCBI Taxonomy" id="1836974"/>
    <lineage>
        <taxon>Bacteria</taxon>
        <taxon>Bacillati</taxon>
        <taxon>Actinomycetota</taxon>
        <taxon>Actinomycetes</taxon>
        <taxon>Frankiales</taxon>
        <taxon>Frankiaceae</taxon>
        <taxon>Frankia</taxon>
    </lineage>
</organism>
<dbReference type="AlphaFoldDB" id="A0A937RAG2"/>
<dbReference type="Proteomes" id="UP000604475">
    <property type="component" value="Unassembled WGS sequence"/>
</dbReference>
<evidence type="ECO:0000256" key="1">
    <source>
        <dbReference type="ARBA" id="ARBA00022679"/>
    </source>
</evidence>
<proteinExistence type="predicted"/>
<dbReference type="PANTHER" id="PTHR43420">
    <property type="entry name" value="ACETYLTRANSFERASE"/>
    <property type="match status" value="1"/>
</dbReference>
<dbReference type="InterPro" id="IPR050680">
    <property type="entry name" value="YpeA/RimI_acetyltransf"/>
</dbReference>
<evidence type="ECO:0000313" key="6">
    <source>
        <dbReference type="Proteomes" id="UP000604475"/>
    </source>
</evidence>
<keyword evidence="2" id="KW-0012">Acyltransferase</keyword>
<feature type="region of interest" description="Disordered" evidence="3">
    <location>
        <begin position="295"/>
        <end position="315"/>
    </location>
</feature>